<organism evidence="5 6">
    <name type="scientific">Candidatus Yanofskybacteria bacterium RIFCSPHIGHO2_01_FULL_45_42</name>
    <dbReference type="NCBI Taxonomy" id="1802671"/>
    <lineage>
        <taxon>Bacteria</taxon>
        <taxon>Candidatus Yanofskyibacteriota</taxon>
    </lineage>
</organism>
<dbReference type="Pfam" id="PF00675">
    <property type="entry name" value="Peptidase_M16"/>
    <property type="match status" value="1"/>
</dbReference>
<comment type="similarity">
    <text evidence="1 2">Belongs to the peptidase M16 family.</text>
</comment>
<evidence type="ECO:0000256" key="1">
    <source>
        <dbReference type="ARBA" id="ARBA00007261"/>
    </source>
</evidence>
<comment type="caution">
    <text evidence="5">The sequence shown here is derived from an EMBL/GenBank/DDBJ whole genome shotgun (WGS) entry which is preliminary data.</text>
</comment>
<evidence type="ECO:0000313" key="5">
    <source>
        <dbReference type="EMBL" id="OGN08055.1"/>
    </source>
</evidence>
<sequence length="426" mass="48135">MQKGFDHKLYNFDSGLRLIAVPMPATKSVTVLVLAGTGSKYETKEINGISHFLEHMMFKGTAKRPGKMDISRELDSIGADYNAFTSKEYTGYYAKASSDKLPVVMDVISDIFLNSKLDAGEIEIEKGVVIEELNMYRDTPQRYVGDLFEKLLYGDQPAGWDIGGDKETLLKMKRDNFTDYFNSHYIAGNTVVAVAGDIDPEDIKTRIPEYFRNIRDGRAPAKAPTRESQSEPTLLVHWKETDQTHFNLGFRSYHMFDERKYALGMLAAIMGGGMSSRLFEEVRDKRGLAYYIGASGNEYTDTGFFLVRAGVNKEKTLDALKIVLEELRKVRDNGVTEDELKRVKDQVRGQMVLGLESSDNVAEAYADPVLFENRVLTPEEKLDKINKLSVADVNTVAREVLKNEKLNLALIGPFKDLEEFRKILRI</sequence>
<evidence type="ECO:0000256" key="2">
    <source>
        <dbReference type="RuleBase" id="RU004447"/>
    </source>
</evidence>
<dbReference type="GO" id="GO:0046872">
    <property type="term" value="F:metal ion binding"/>
    <property type="evidence" value="ECO:0007669"/>
    <property type="project" value="InterPro"/>
</dbReference>
<evidence type="ECO:0000313" key="6">
    <source>
        <dbReference type="Proteomes" id="UP000178023"/>
    </source>
</evidence>
<dbReference type="EMBL" id="MGJL01000012">
    <property type="protein sequence ID" value="OGN08055.1"/>
    <property type="molecule type" value="Genomic_DNA"/>
</dbReference>
<dbReference type="GO" id="GO:0004222">
    <property type="term" value="F:metalloendopeptidase activity"/>
    <property type="evidence" value="ECO:0007669"/>
    <property type="project" value="InterPro"/>
</dbReference>
<reference evidence="5 6" key="1">
    <citation type="journal article" date="2016" name="Nat. Commun.">
        <title>Thousands of microbial genomes shed light on interconnected biogeochemical processes in an aquifer system.</title>
        <authorList>
            <person name="Anantharaman K."/>
            <person name="Brown C.T."/>
            <person name="Hug L.A."/>
            <person name="Sharon I."/>
            <person name="Castelle C.J."/>
            <person name="Probst A.J."/>
            <person name="Thomas B.C."/>
            <person name="Singh A."/>
            <person name="Wilkins M.J."/>
            <person name="Karaoz U."/>
            <person name="Brodie E.L."/>
            <person name="Williams K.H."/>
            <person name="Hubbard S.S."/>
            <person name="Banfield J.F."/>
        </authorList>
    </citation>
    <scope>NUCLEOTIDE SEQUENCE [LARGE SCALE GENOMIC DNA]</scope>
</reference>
<dbReference type="InterPro" id="IPR011249">
    <property type="entry name" value="Metalloenz_LuxS/M16"/>
</dbReference>
<protein>
    <recommendedName>
        <fullName evidence="7">Peptidase M16</fullName>
    </recommendedName>
</protein>
<accession>A0A1F8F4I1</accession>
<evidence type="ECO:0000259" key="3">
    <source>
        <dbReference type="Pfam" id="PF00675"/>
    </source>
</evidence>
<evidence type="ECO:0000259" key="4">
    <source>
        <dbReference type="Pfam" id="PF05193"/>
    </source>
</evidence>
<dbReference type="GO" id="GO:0006508">
    <property type="term" value="P:proteolysis"/>
    <property type="evidence" value="ECO:0007669"/>
    <property type="project" value="InterPro"/>
</dbReference>
<dbReference type="InterPro" id="IPR007863">
    <property type="entry name" value="Peptidase_M16_C"/>
</dbReference>
<dbReference type="Gene3D" id="3.30.830.10">
    <property type="entry name" value="Metalloenzyme, LuxS/M16 peptidase-like"/>
    <property type="match status" value="2"/>
</dbReference>
<dbReference type="Proteomes" id="UP000178023">
    <property type="component" value="Unassembled WGS sequence"/>
</dbReference>
<dbReference type="InterPro" id="IPR011765">
    <property type="entry name" value="Pept_M16_N"/>
</dbReference>
<dbReference type="PANTHER" id="PTHR11851:SF49">
    <property type="entry name" value="MITOCHONDRIAL-PROCESSING PEPTIDASE SUBUNIT ALPHA"/>
    <property type="match status" value="1"/>
</dbReference>
<gene>
    <name evidence="5" type="ORF">A2750_01140</name>
</gene>
<dbReference type="InterPro" id="IPR001431">
    <property type="entry name" value="Pept_M16_Zn_BS"/>
</dbReference>
<dbReference type="PANTHER" id="PTHR11851">
    <property type="entry name" value="METALLOPROTEASE"/>
    <property type="match status" value="1"/>
</dbReference>
<evidence type="ECO:0008006" key="7">
    <source>
        <dbReference type="Google" id="ProtNLM"/>
    </source>
</evidence>
<dbReference type="SUPFAM" id="SSF63411">
    <property type="entry name" value="LuxS/MPP-like metallohydrolase"/>
    <property type="match status" value="2"/>
</dbReference>
<name>A0A1F8F4I1_9BACT</name>
<dbReference type="InterPro" id="IPR050361">
    <property type="entry name" value="MPP/UQCRC_Complex"/>
</dbReference>
<proteinExistence type="inferred from homology"/>
<feature type="domain" description="Peptidase M16 N-terminal" evidence="3">
    <location>
        <begin position="24"/>
        <end position="159"/>
    </location>
</feature>
<feature type="domain" description="Peptidase M16 C-terminal" evidence="4">
    <location>
        <begin position="172"/>
        <end position="346"/>
    </location>
</feature>
<dbReference type="Pfam" id="PF05193">
    <property type="entry name" value="Peptidase_M16_C"/>
    <property type="match status" value="1"/>
</dbReference>
<dbReference type="AlphaFoldDB" id="A0A1F8F4I1"/>
<dbReference type="PROSITE" id="PS00143">
    <property type="entry name" value="INSULINASE"/>
    <property type="match status" value="1"/>
</dbReference>